<dbReference type="GO" id="GO:0016740">
    <property type="term" value="F:transferase activity"/>
    <property type="evidence" value="ECO:0007669"/>
    <property type="project" value="UniProtKB-KW"/>
</dbReference>
<dbReference type="RefSeq" id="WP_158104173.1">
    <property type="nucleotide sequence ID" value="NZ_FNUJ01000013.1"/>
</dbReference>
<evidence type="ECO:0000313" key="1">
    <source>
        <dbReference type="EMBL" id="SEF37299.1"/>
    </source>
</evidence>
<dbReference type="Pfam" id="PF07722">
    <property type="entry name" value="Peptidase_C26"/>
    <property type="match status" value="2"/>
</dbReference>
<gene>
    <name evidence="1" type="ORF">SAMN05421837_113127</name>
</gene>
<name>A0A1H5RGC4_9PSEU</name>
<keyword evidence="1" id="KW-0808">Transferase</keyword>
<dbReference type="EMBL" id="FNUJ01000013">
    <property type="protein sequence ID" value="SEF37299.1"/>
    <property type="molecule type" value="Genomic_DNA"/>
</dbReference>
<dbReference type="OrthoDB" id="9813383at2"/>
<keyword evidence="1" id="KW-0315">Glutamine amidotransferase</keyword>
<keyword evidence="2" id="KW-1185">Reference proteome</keyword>
<organism evidence="1 2">
    <name type="scientific">Amycolatopsis pretoriensis</name>
    <dbReference type="NCBI Taxonomy" id="218821"/>
    <lineage>
        <taxon>Bacteria</taxon>
        <taxon>Bacillati</taxon>
        <taxon>Actinomycetota</taxon>
        <taxon>Actinomycetes</taxon>
        <taxon>Pseudonocardiales</taxon>
        <taxon>Pseudonocardiaceae</taxon>
        <taxon>Amycolatopsis</taxon>
    </lineage>
</organism>
<dbReference type="STRING" id="218821.SAMN05421837_113127"/>
<proteinExistence type="predicted"/>
<dbReference type="PROSITE" id="PS51273">
    <property type="entry name" value="GATASE_TYPE_1"/>
    <property type="match status" value="1"/>
</dbReference>
<reference evidence="2" key="1">
    <citation type="submission" date="2016-10" db="EMBL/GenBank/DDBJ databases">
        <authorList>
            <person name="Varghese N."/>
            <person name="Submissions S."/>
        </authorList>
    </citation>
    <scope>NUCLEOTIDE SEQUENCE [LARGE SCALE GENOMIC DNA]</scope>
    <source>
        <strain evidence="2">DSM 44654</strain>
    </source>
</reference>
<dbReference type="SUPFAM" id="SSF52317">
    <property type="entry name" value="Class I glutamine amidotransferase-like"/>
    <property type="match status" value="1"/>
</dbReference>
<dbReference type="AlphaFoldDB" id="A0A1H5RGC4"/>
<dbReference type="InterPro" id="IPR011697">
    <property type="entry name" value="Peptidase_C26"/>
</dbReference>
<dbReference type="GO" id="GO:0016787">
    <property type="term" value="F:hydrolase activity"/>
    <property type="evidence" value="ECO:0007669"/>
    <property type="project" value="InterPro"/>
</dbReference>
<protein>
    <submittedName>
        <fullName evidence="1">Putative glutamine amidotransferase</fullName>
    </submittedName>
</protein>
<accession>A0A1H5RGC4</accession>
<dbReference type="InterPro" id="IPR029062">
    <property type="entry name" value="Class_I_gatase-like"/>
</dbReference>
<evidence type="ECO:0000313" key="2">
    <source>
        <dbReference type="Proteomes" id="UP000198878"/>
    </source>
</evidence>
<dbReference type="Gene3D" id="3.40.50.880">
    <property type="match status" value="1"/>
</dbReference>
<sequence>MTAAVPVGISQRSLPPTEFGERRFGLDRRWFPFLEVCGLVGVPLPNLAGVAVRTAEALGLRGLVLTGGDDLGRHGGPTPDRDETERALLGWASAARLPVLGVCRGAQLLLDAHGAELVAVDGHVAVRHVLSDGRPVNSYHRRAALSVSPPLRVTATCGPVVEAFEHERAAITGIMWHPEREEPPSPEDVRLVRRLFGSTPCAR</sequence>
<dbReference type="Proteomes" id="UP000198878">
    <property type="component" value="Unassembled WGS sequence"/>
</dbReference>